<dbReference type="InterPro" id="IPR018306">
    <property type="entry name" value="Phage_T5_Orf172_DNA-bd"/>
</dbReference>
<dbReference type="Pfam" id="PF13455">
    <property type="entry name" value="MUG113"/>
    <property type="match status" value="1"/>
</dbReference>
<evidence type="ECO:0000259" key="1">
    <source>
        <dbReference type="SMART" id="SM00974"/>
    </source>
</evidence>
<organism evidence="2">
    <name type="scientific">Clostridium tertium</name>
    <dbReference type="NCBI Taxonomy" id="1559"/>
    <lineage>
        <taxon>Bacteria</taxon>
        <taxon>Bacillati</taxon>
        <taxon>Bacillota</taxon>
        <taxon>Clostridia</taxon>
        <taxon>Eubacteriales</taxon>
        <taxon>Clostridiaceae</taxon>
        <taxon>Clostridium</taxon>
    </lineage>
</organism>
<protein>
    <submittedName>
        <fullName evidence="2">T5orf172 domain protein</fullName>
    </submittedName>
</protein>
<reference evidence="2" key="1">
    <citation type="submission" date="2019-11" db="EMBL/GenBank/DDBJ databases">
        <authorList>
            <person name="Feng L."/>
        </authorList>
    </citation>
    <scope>NUCLEOTIDE SEQUENCE</scope>
    <source>
        <strain evidence="2">CTertiumLFYP3</strain>
    </source>
</reference>
<dbReference type="EMBL" id="CACRTO010000020">
    <property type="protein sequence ID" value="VYU39910.1"/>
    <property type="molecule type" value="Genomic_DNA"/>
</dbReference>
<proteinExistence type="predicted"/>
<dbReference type="SMART" id="SM00974">
    <property type="entry name" value="T5orf172"/>
    <property type="match status" value="1"/>
</dbReference>
<feature type="domain" description="Bacteriophage T5 Orf172 DNA-binding" evidence="1">
    <location>
        <begin position="278"/>
        <end position="372"/>
    </location>
</feature>
<dbReference type="AlphaFoldDB" id="A0A6N3EFU7"/>
<dbReference type="RefSeq" id="WP_156626725.1">
    <property type="nucleotide sequence ID" value="NZ_CACRTO010000020.1"/>
</dbReference>
<gene>
    <name evidence="2" type="ORF">CTLFYP3_02293</name>
</gene>
<evidence type="ECO:0000313" key="2">
    <source>
        <dbReference type="EMBL" id="VYU39910.1"/>
    </source>
</evidence>
<sequence>MDNKNLDKLLEIFDDDPFGILTVKEKKVTYVSENSQLIESFNEINRFYEDNGREPEKSTNIIETKLFFRLSSIRDDKEKCEILKNYDEHNLLKLTNTVEVKSINDIFNNDSFNIFDDINDNIFDVESLPKRTTMPDYIASRKICKEFGKYEGLLKQCQRDLKEGRRKLIKFKNGQQVEEGHFFVLKGVLLYVDKVGETTIENGVKNARLRCIFENGTESDMLMRSLGAELYKDGRRVTDSDINLKKELFDKFNNVTEEDKEAGYIYILKSKSEDENISSIDNLYKIGFSTTTVEERIKGAESEPTYLMAPVKIITSFKCYNMNVSKLETLLHNFFGQSCLDIEITDKDGDKHKPREWFIAPLEVIEEAIKLIINGQVINYKYDSMTQSIVYR</sequence>
<accession>A0A6N3EFU7</accession>
<name>A0A6N3EFU7_9CLOT</name>